<reference evidence="3" key="1">
    <citation type="submission" date="2017-03" db="EMBL/GenBank/DDBJ databases">
        <title>Phytopthora megakarya and P. palmivora, two closely related causual agents of cacao black pod achieved similar genome size and gene model numbers by different mechanisms.</title>
        <authorList>
            <person name="Ali S."/>
            <person name="Shao J."/>
            <person name="Larry D.J."/>
            <person name="Kronmiller B."/>
            <person name="Shen D."/>
            <person name="Strem M.D."/>
            <person name="Melnick R.L."/>
            <person name="Guiltinan M.J."/>
            <person name="Tyler B.M."/>
            <person name="Meinhardt L.W."/>
            <person name="Bailey B.A."/>
        </authorList>
    </citation>
    <scope>NUCLEOTIDE SEQUENCE [LARGE SCALE GENOMIC DNA]</scope>
    <source>
        <strain evidence="3">zdho120</strain>
    </source>
</reference>
<protein>
    <submittedName>
        <fullName evidence="2">Reverse transcriptase</fullName>
    </submittedName>
</protein>
<evidence type="ECO:0000313" key="2">
    <source>
        <dbReference type="EMBL" id="OWZ06717.1"/>
    </source>
</evidence>
<dbReference type="GO" id="GO:0003964">
    <property type="term" value="F:RNA-directed DNA polymerase activity"/>
    <property type="evidence" value="ECO:0007669"/>
    <property type="project" value="UniProtKB-KW"/>
</dbReference>
<proteinExistence type="predicted"/>
<keyword evidence="2" id="KW-0808">Transferase</keyword>
<evidence type="ECO:0000313" key="3">
    <source>
        <dbReference type="Proteomes" id="UP000198211"/>
    </source>
</evidence>
<comment type="caution">
    <text evidence="2">The sequence shown here is derived from an EMBL/GenBank/DDBJ whole genome shotgun (WGS) entry which is preliminary data.</text>
</comment>
<name>A0A225VPN6_9STRA</name>
<sequence>MCDASGAEKWVTTHVSVRHLYTQTKVDVTGYRHGRTKTRKGPVGAGHACLQWTRGIEGWSPSVRESHCKVQDDVPKRVILKVTSMTNRADSLRVLVNSGTSNNSVRQQCLPLLDFAKKHVPRSQLEVRLATGATMKTEKRVICAHFSYKHRVFVEELLVLALNDKFDMVLVMPWLARHDPIIDWEKHTDVHFGRRSATESDGSVRAADTPNGASKPPIERVARTAVSGRSARVITTPGVVDRKECLVRDPTLPRNHPP</sequence>
<dbReference type="InterPro" id="IPR021109">
    <property type="entry name" value="Peptidase_aspartic_dom_sf"/>
</dbReference>
<evidence type="ECO:0000256" key="1">
    <source>
        <dbReference type="SAM" id="MobiDB-lite"/>
    </source>
</evidence>
<organism evidence="2 3">
    <name type="scientific">Phytophthora megakarya</name>
    <dbReference type="NCBI Taxonomy" id="4795"/>
    <lineage>
        <taxon>Eukaryota</taxon>
        <taxon>Sar</taxon>
        <taxon>Stramenopiles</taxon>
        <taxon>Oomycota</taxon>
        <taxon>Peronosporomycetes</taxon>
        <taxon>Peronosporales</taxon>
        <taxon>Peronosporaceae</taxon>
        <taxon>Phytophthora</taxon>
    </lineage>
</organism>
<dbReference type="CDD" id="cd00303">
    <property type="entry name" value="retropepsin_like"/>
    <property type="match status" value="1"/>
</dbReference>
<gene>
    <name evidence="2" type="ORF">PHMEG_00020994</name>
</gene>
<dbReference type="EMBL" id="NBNE01003848">
    <property type="protein sequence ID" value="OWZ06717.1"/>
    <property type="molecule type" value="Genomic_DNA"/>
</dbReference>
<feature type="region of interest" description="Disordered" evidence="1">
    <location>
        <begin position="194"/>
        <end position="226"/>
    </location>
</feature>
<accession>A0A225VPN6</accession>
<dbReference type="AlphaFoldDB" id="A0A225VPN6"/>
<dbReference type="OrthoDB" id="126394at2759"/>
<dbReference type="Proteomes" id="UP000198211">
    <property type="component" value="Unassembled WGS sequence"/>
</dbReference>
<keyword evidence="2" id="KW-0548">Nucleotidyltransferase</keyword>
<dbReference type="Gene3D" id="2.40.70.10">
    <property type="entry name" value="Acid Proteases"/>
    <property type="match status" value="1"/>
</dbReference>
<keyword evidence="3" id="KW-1185">Reference proteome</keyword>
<keyword evidence="2" id="KW-0695">RNA-directed DNA polymerase</keyword>